<feature type="domain" description="Acyltransferase 3" evidence="2">
    <location>
        <begin position="32"/>
        <end position="350"/>
    </location>
</feature>
<keyword evidence="1" id="KW-1133">Transmembrane helix</keyword>
<dbReference type="Proteomes" id="UP000324536">
    <property type="component" value="Chromosome"/>
</dbReference>
<keyword evidence="5" id="KW-1185">Reference proteome</keyword>
<dbReference type="OrthoDB" id="9796461at2"/>
<dbReference type="GO" id="GO:0016747">
    <property type="term" value="F:acyltransferase activity, transferring groups other than amino-acyl groups"/>
    <property type="evidence" value="ECO:0007669"/>
    <property type="project" value="InterPro"/>
</dbReference>
<accession>A0A5C1YMF1</accession>
<name>A0A5C1YMF1_9PROT</name>
<feature type="transmembrane region" description="Helical" evidence="1">
    <location>
        <begin position="367"/>
        <end position="388"/>
    </location>
</feature>
<keyword evidence="4" id="KW-0808">Transferase</keyword>
<dbReference type="KEGG" id="acek:FLP30_02130"/>
<feature type="transmembrane region" description="Helical" evidence="1">
    <location>
        <begin position="98"/>
        <end position="117"/>
    </location>
</feature>
<feature type="domain" description="SGNH" evidence="3">
    <location>
        <begin position="432"/>
        <end position="647"/>
    </location>
</feature>
<sequence length="664" mass="71520">MAHSIRSFWSCWRLRLWPGPPGQAAAGGWRTDVDGLRGVAVLAVVLYHIFPAVMPGGFVGVDVFFVLSGYLVTAQCLARRGAGWSWLAEFYGRRIRRLTPALLCVLACTLLAGWLTLLPGELAAVGRDVAASALSAGNLLAWHEQGYFDRAAMLKPLLHLWSLGVEEQFYALWPVCLLVMGRVGGRLSWGIGGLAGLSLGLDCYHTAIGSAAGFYSPLDRMWEFMPGALLAALPAWNMTERQKTLWSGVGVVGVVLALACLRPGWHFPAPAAVLPVLGTVLVLQAGSLAWPNRVLLSAHPLRWLGLVSYPLYLWHWPLVAWYHIVHGAESVRNSAGFAILAGSVLLAWLTVLVVEKPVRAVGGQRRWTGWLLLALGVLAVAGLGTWGARGWPGRPLPWGGGTVDAARITLAAGDGIFPITAHMHAVRSHGLTVATLGDTGSPIMLTGDSLLAQWGPRVEELFQQGRLRHQVVLVAGPSCAPFEGGHDAPGFTFCQRMAGVRDGLIQARHIHTVVMGAFWPGALARHDGGQGAIVAEYGRQISQLRQQGVSALWLVLPSPFDDRFNPRALLRRSLWHVAVDRAALEAGIPMAQLHAATDQARQTLLAVAAQSGAMTLDPYPDVCGSGAFCSVINAQGEPKYADEKHLRPVFVKDNIHFLDALLTR</sequence>
<reference evidence="4 5" key="1">
    <citation type="submission" date="2019-09" db="EMBL/GenBank/DDBJ databases">
        <title>Genome sequencing of strain KACC 21233.</title>
        <authorList>
            <person name="Heo J."/>
            <person name="Kim S.-J."/>
            <person name="Kim J.-S."/>
            <person name="Hong S.-B."/>
            <person name="Kwon S.-W."/>
        </authorList>
    </citation>
    <scope>NUCLEOTIDE SEQUENCE [LARGE SCALE GENOMIC DNA]</scope>
    <source>
        <strain evidence="4 5">KACC 21233</strain>
    </source>
</reference>
<gene>
    <name evidence="4" type="ORF">FLP30_02130</name>
</gene>
<dbReference type="AlphaFoldDB" id="A0A5C1YMF1"/>
<dbReference type="RefSeq" id="WP_149278139.1">
    <property type="nucleotide sequence ID" value="NZ_CP043506.1"/>
</dbReference>
<evidence type="ECO:0000313" key="5">
    <source>
        <dbReference type="Proteomes" id="UP000324536"/>
    </source>
</evidence>
<dbReference type="EMBL" id="CP043506">
    <property type="protein sequence ID" value="QEO16698.1"/>
    <property type="molecule type" value="Genomic_DNA"/>
</dbReference>
<feature type="transmembrane region" description="Helical" evidence="1">
    <location>
        <begin position="336"/>
        <end position="355"/>
    </location>
</feature>
<evidence type="ECO:0000259" key="3">
    <source>
        <dbReference type="Pfam" id="PF19040"/>
    </source>
</evidence>
<feature type="transmembrane region" description="Helical" evidence="1">
    <location>
        <begin position="245"/>
        <end position="265"/>
    </location>
</feature>
<dbReference type="GO" id="GO:0016020">
    <property type="term" value="C:membrane"/>
    <property type="evidence" value="ECO:0007669"/>
    <property type="project" value="TreeGrafter"/>
</dbReference>
<keyword evidence="1" id="KW-0812">Transmembrane</keyword>
<keyword evidence="4" id="KW-0012">Acyltransferase</keyword>
<dbReference type="GO" id="GO:0009103">
    <property type="term" value="P:lipopolysaccharide biosynthetic process"/>
    <property type="evidence" value="ECO:0007669"/>
    <property type="project" value="TreeGrafter"/>
</dbReference>
<dbReference type="Pfam" id="PF19040">
    <property type="entry name" value="SGNH"/>
    <property type="match status" value="1"/>
</dbReference>
<dbReference type="PANTHER" id="PTHR23028">
    <property type="entry name" value="ACETYLTRANSFERASE"/>
    <property type="match status" value="1"/>
</dbReference>
<feature type="transmembrane region" description="Helical" evidence="1">
    <location>
        <begin position="303"/>
        <end position="324"/>
    </location>
</feature>
<dbReference type="PANTHER" id="PTHR23028:SF53">
    <property type="entry name" value="ACYL_TRANSF_3 DOMAIN-CONTAINING PROTEIN"/>
    <property type="match status" value="1"/>
</dbReference>
<keyword evidence="1" id="KW-0472">Membrane</keyword>
<evidence type="ECO:0000256" key="1">
    <source>
        <dbReference type="SAM" id="Phobius"/>
    </source>
</evidence>
<dbReference type="InterPro" id="IPR050879">
    <property type="entry name" value="Acyltransferase_3"/>
</dbReference>
<protein>
    <submittedName>
        <fullName evidence="4">Acyltransferase</fullName>
    </submittedName>
</protein>
<feature type="transmembrane region" description="Helical" evidence="1">
    <location>
        <begin position="35"/>
        <end position="53"/>
    </location>
</feature>
<dbReference type="Pfam" id="PF01757">
    <property type="entry name" value="Acyl_transf_3"/>
    <property type="match status" value="1"/>
</dbReference>
<evidence type="ECO:0000313" key="4">
    <source>
        <dbReference type="EMBL" id="QEO16698.1"/>
    </source>
</evidence>
<feature type="transmembrane region" description="Helical" evidence="1">
    <location>
        <begin position="271"/>
        <end position="291"/>
    </location>
</feature>
<proteinExistence type="predicted"/>
<dbReference type="InterPro" id="IPR002656">
    <property type="entry name" value="Acyl_transf_3_dom"/>
</dbReference>
<dbReference type="InterPro" id="IPR043968">
    <property type="entry name" value="SGNH"/>
</dbReference>
<organism evidence="4 5">
    <name type="scientific">Acetobacter vaccinii</name>
    <dbReference type="NCBI Taxonomy" id="2592655"/>
    <lineage>
        <taxon>Bacteria</taxon>
        <taxon>Pseudomonadati</taxon>
        <taxon>Pseudomonadota</taxon>
        <taxon>Alphaproteobacteria</taxon>
        <taxon>Acetobacterales</taxon>
        <taxon>Acetobacteraceae</taxon>
        <taxon>Acetobacter</taxon>
    </lineage>
</organism>
<evidence type="ECO:0000259" key="2">
    <source>
        <dbReference type="Pfam" id="PF01757"/>
    </source>
</evidence>